<reference evidence="2" key="1">
    <citation type="journal article" date="2015" name="Nature">
        <title>Complex archaea that bridge the gap between prokaryotes and eukaryotes.</title>
        <authorList>
            <person name="Spang A."/>
            <person name="Saw J.H."/>
            <person name="Jorgensen S.L."/>
            <person name="Zaremba-Niedzwiedzka K."/>
            <person name="Martijn J."/>
            <person name="Lind A.E."/>
            <person name="van Eijk R."/>
            <person name="Schleper C."/>
            <person name="Guy L."/>
            <person name="Ettema T.J."/>
        </authorList>
    </citation>
    <scope>NUCLEOTIDE SEQUENCE</scope>
</reference>
<keyword evidence="1" id="KW-0472">Membrane</keyword>
<protein>
    <submittedName>
        <fullName evidence="2">Uncharacterized protein</fullName>
    </submittedName>
</protein>
<evidence type="ECO:0000313" key="2">
    <source>
        <dbReference type="EMBL" id="KKN23407.1"/>
    </source>
</evidence>
<dbReference type="Pfam" id="PF05137">
    <property type="entry name" value="PilN"/>
    <property type="match status" value="1"/>
</dbReference>
<accession>A0A0F9PG03</accession>
<name>A0A0F9PG03_9ZZZZ</name>
<keyword evidence="1" id="KW-1133">Transmembrane helix</keyword>
<organism evidence="2">
    <name type="scientific">marine sediment metagenome</name>
    <dbReference type="NCBI Taxonomy" id="412755"/>
    <lineage>
        <taxon>unclassified sequences</taxon>
        <taxon>metagenomes</taxon>
        <taxon>ecological metagenomes</taxon>
    </lineage>
</organism>
<sequence>MKTRINFYQKTLRVRRDPVPLSAMITLWLGALLIIAITWAFYSYKTYSSELDLEQKKKYLKQGKAQLEVVKQQLAEKQNKTIFINELKTLQQEVLHKQQIFSYLEQSSDQSATDYAQVMQDLAKYHEPNIWLTHIKFVGQSVTFQGQVSQSKFLPMWFNNLKQSPFFIDKEFSVLELSTKDGLSEFNVATDLADKGAKP</sequence>
<evidence type="ECO:0000256" key="1">
    <source>
        <dbReference type="SAM" id="Phobius"/>
    </source>
</evidence>
<dbReference type="EMBL" id="LAZR01002974">
    <property type="protein sequence ID" value="KKN23407.1"/>
    <property type="molecule type" value="Genomic_DNA"/>
</dbReference>
<keyword evidence="1" id="KW-0812">Transmembrane</keyword>
<comment type="caution">
    <text evidence="2">The sequence shown here is derived from an EMBL/GenBank/DDBJ whole genome shotgun (WGS) entry which is preliminary data.</text>
</comment>
<proteinExistence type="predicted"/>
<dbReference type="AlphaFoldDB" id="A0A0F9PG03"/>
<gene>
    <name evidence="2" type="ORF">LCGC14_0905340</name>
</gene>
<dbReference type="InterPro" id="IPR007813">
    <property type="entry name" value="PilN"/>
</dbReference>
<feature type="transmembrane region" description="Helical" evidence="1">
    <location>
        <begin position="21"/>
        <end position="42"/>
    </location>
</feature>